<evidence type="ECO:0000313" key="2">
    <source>
        <dbReference type="EMBL" id="OHB02681.1"/>
    </source>
</evidence>
<reference evidence="2 3" key="1">
    <citation type="journal article" date="2016" name="Nat. Commun.">
        <title>Thousands of microbial genomes shed light on interconnected biogeochemical processes in an aquifer system.</title>
        <authorList>
            <person name="Anantharaman K."/>
            <person name="Brown C.T."/>
            <person name="Hug L.A."/>
            <person name="Sharon I."/>
            <person name="Castelle C.J."/>
            <person name="Probst A.J."/>
            <person name="Thomas B.C."/>
            <person name="Singh A."/>
            <person name="Wilkins M.J."/>
            <person name="Karaoz U."/>
            <person name="Brodie E.L."/>
            <person name="Williams K.H."/>
            <person name="Hubbard S.S."/>
            <person name="Banfield J.F."/>
        </authorList>
    </citation>
    <scope>NUCLEOTIDE SEQUENCE [LARGE SCALE GENOMIC DNA]</scope>
</reference>
<dbReference type="AlphaFoldDB" id="A0A1G2TZE9"/>
<evidence type="ECO:0000313" key="3">
    <source>
        <dbReference type="Proteomes" id="UP000177707"/>
    </source>
</evidence>
<evidence type="ECO:0000259" key="1">
    <source>
        <dbReference type="Pfam" id="PF01345"/>
    </source>
</evidence>
<dbReference type="STRING" id="1802758.A3A96_02415"/>
<comment type="caution">
    <text evidence="2">The sequence shown here is derived from an EMBL/GenBank/DDBJ whole genome shotgun (WGS) entry which is preliminary data.</text>
</comment>
<accession>A0A1G2TZE9</accession>
<protein>
    <recommendedName>
        <fullName evidence="1">DUF11 domain-containing protein</fullName>
    </recommendedName>
</protein>
<dbReference type="Gene3D" id="2.60.40.10">
    <property type="entry name" value="Immunoglobulins"/>
    <property type="match status" value="1"/>
</dbReference>
<name>A0A1G2TZE9_9BACT</name>
<dbReference type="EMBL" id="MHWB01000002">
    <property type="protein sequence ID" value="OHB02681.1"/>
    <property type="molecule type" value="Genomic_DNA"/>
</dbReference>
<organism evidence="2 3">
    <name type="scientific">Candidatus Zambryskibacteria bacterium RIFCSPLOWO2_01_FULL_39_39</name>
    <dbReference type="NCBI Taxonomy" id="1802758"/>
    <lineage>
        <taxon>Bacteria</taxon>
        <taxon>Candidatus Zambryskiibacteriota</taxon>
    </lineage>
</organism>
<dbReference type="InterPro" id="IPR013783">
    <property type="entry name" value="Ig-like_fold"/>
</dbReference>
<dbReference type="Proteomes" id="UP000177707">
    <property type="component" value="Unassembled WGS sequence"/>
</dbReference>
<feature type="domain" description="DUF11" evidence="1">
    <location>
        <begin position="500"/>
        <end position="597"/>
    </location>
</feature>
<sequence>MYFHSLNFNRYKITKVAFSVFLVIGILNWAFMPGLLTYAEEEVPAIEIAVVETPSAPEVVVPSEVVIETGDAVSQSEIQNDANTQEITTEAQNSGQIAPQSSENNEVSTSVLNIEGQNEAEVQNTATTTAETGSNNAEGVATTTITTGDAVGNVDVVNLVNTNIVDSSGSIIAGGASLGGSSLDLRANFASTTASTTCPLCLSDISIENQNNATVTNNIIVSAETGDNNASSTGAGIIRTGDAFAGANVVNIINSNIVKSNYMLLVFNNFGDWSGDLVFPNSDFFANLFSNFSSGCITCSGDTYLSNSNNANVSNTVNTSAESGDNTASGEGTSINSGEALASSNVYNQVNTNVYNSASFYLLIKVFGDWGGNIFNLPEGIVWRETPKGIVLYNEADGNPLESEMQPLVGGGETSIQNTNSADVVNNINVSATTGNNNALGDDVSIQTGNAYAGSNQVNIVNTNVVSSNWTRVLVNIFGNWQGNISFGEPDLWIGTVAESSGTLVPGSSVKFTTTIKNNGDATASGIKVLAEPEFPYLDIDGNNEWILSPLLAGESTEISYSGSISRSMPLGAIPIQNTVSVSSFETDGNMEDNTDVIDLVAYNYSGPRVRPSHVSRTSTYPNLEVTKTHTLKSAVGINGVEMVPFLGSADYKIVVKNNGGLAYEGLLVDQLKNEAGEIINEQTWDLGKIFANEEIVITYTTEFTASTTPGTYTNYAWVEALGGDYSYNPKLASKTISNMASSTVVVAEKPIVLIVEEQVKALGEVLGLLIEDVSAVGEEQYVEFLGGFCREESGDKMKTLSVSQSILLGLSFILIVRKKKYIPTNLFMI</sequence>
<dbReference type="InterPro" id="IPR001434">
    <property type="entry name" value="OmcB-like_DUF11"/>
</dbReference>
<proteinExistence type="predicted"/>
<gene>
    <name evidence="2" type="ORF">A3A96_02415</name>
</gene>
<dbReference type="Pfam" id="PF01345">
    <property type="entry name" value="DUF11"/>
    <property type="match status" value="1"/>
</dbReference>